<name>A0A9P4MH60_9PEZI</name>
<comment type="caution">
    <text evidence="3">The sequence shown here is derived from an EMBL/GenBank/DDBJ whole genome shotgun (WGS) entry which is preliminary data.</text>
</comment>
<feature type="transmembrane region" description="Helical" evidence="2">
    <location>
        <begin position="204"/>
        <end position="229"/>
    </location>
</feature>
<keyword evidence="2" id="KW-0472">Membrane</keyword>
<feature type="transmembrane region" description="Helical" evidence="2">
    <location>
        <begin position="87"/>
        <end position="110"/>
    </location>
</feature>
<dbReference type="Proteomes" id="UP000799439">
    <property type="component" value="Unassembled WGS sequence"/>
</dbReference>
<evidence type="ECO:0000256" key="1">
    <source>
        <dbReference type="SAM" id="MobiDB-lite"/>
    </source>
</evidence>
<feature type="compositionally biased region" description="Basic and acidic residues" evidence="1">
    <location>
        <begin position="304"/>
        <end position="321"/>
    </location>
</feature>
<feature type="transmembrane region" description="Helical" evidence="2">
    <location>
        <begin position="149"/>
        <end position="168"/>
    </location>
</feature>
<protein>
    <submittedName>
        <fullName evidence="3">Uncharacterized protein</fullName>
    </submittedName>
</protein>
<reference evidence="3" key="1">
    <citation type="journal article" date="2020" name="Stud. Mycol.">
        <title>101 Dothideomycetes genomes: a test case for predicting lifestyles and emergence of pathogens.</title>
        <authorList>
            <person name="Haridas S."/>
            <person name="Albert R."/>
            <person name="Binder M."/>
            <person name="Bloem J."/>
            <person name="Labutti K."/>
            <person name="Salamov A."/>
            <person name="Andreopoulos B."/>
            <person name="Baker S."/>
            <person name="Barry K."/>
            <person name="Bills G."/>
            <person name="Bluhm B."/>
            <person name="Cannon C."/>
            <person name="Castanera R."/>
            <person name="Culley D."/>
            <person name="Daum C."/>
            <person name="Ezra D."/>
            <person name="Gonzalez J."/>
            <person name="Henrissat B."/>
            <person name="Kuo A."/>
            <person name="Liang C."/>
            <person name="Lipzen A."/>
            <person name="Lutzoni F."/>
            <person name="Magnuson J."/>
            <person name="Mondo S."/>
            <person name="Nolan M."/>
            <person name="Ohm R."/>
            <person name="Pangilinan J."/>
            <person name="Park H.-J."/>
            <person name="Ramirez L."/>
            <person name="Alfaro M."/>
            <person name="Sun H."/>
            <person name="Tritt A."/>
            <person name="Yoshinaga Y."/>
            <person name="Zwiers L.-H."/>
            <person name="Turgeon B."/>
            <person name="Goodwin S."/>
            <person name="Spatafora J."/>
            <person name="Crous P."/>
            <person name="Grigoriev I."/>
        </authorList>
    </citation>
    <scope>NUCLEOTIDE SEQUENCE</scope>
    <source>
        <strain evidence="3">CBS 260.36</strain>
    </source>
</reference>
<dbReference type="AlphaFoldDB" id="A0A9P4MH60"/>
<gene>
    <name evidence="3" type="ORF">K461DRAFT_293045</name>
</gene>
<feature type="region of interest" description="Disordered" evidence="1">
    <location>
        <begin position="278"/>
        <end position="443"/>
    </location>
</feature>
<organism evidence="3 4">
    <name type="scientific">Myriangium duriaei CBS 260.36</name>
    <dbReference type="NCBI Taxonomy" id="1168546"/>
    <lineage>
        <taxon>Eukaryota</taxon>
        <taxon>Fungi</taxon>
        <taxon>Dikarya</taxon>
        <taxon>Ascomycota</taxon>
        <taxon>Pezizomycotina</taxon>
        <taxon>Dothideomycetes</taxon>
        <taxon>Dothideomycetidae</taxon>
        <taxon>Myriangiales</taxon>
        <taxon>Myriangiaceae</taxon>
        <taxon>Myriangium</taxon>
    </lineage>
</organism>
<sequence length="560" mass="61520">MGEGAPYLYTPSVGHGGGFDFNPRAYSQATYAASLEQQSPKPKQQGPLIDLNRHPDSWMMVTPNLSGAEPMPASTRTKIVTCRWIQFGLRVIELFGAIGLFVCVISFQGVQQTQSWILRIPPAYDAMLNIYGIYHLVRPVHKRPAGSSASYNFFAFCMDGGLIPFYIFTSFYSYTNYKQAPGTDGRWRTFFTAPGAADLVLESAWLGSIALAGLHALSIVFDLLLLFWFRKISNLPPDMSPLDAAARLRSKHKHKNSEMSFSTMDSDPKKMYRVSTHSMSDSDTLTNGHTIPEPTSRQVPFLRSRVEGEKFYSPHTRESARLARGAPNSPDRFSFQSRSTRASMVAAQDDVDKHSPYAGHSFPFPPGQDRVSFNASRPGTADRPNTATSAPQAAQDPREAKQAQSQSLLRDNWYVYDDSSDLGTPRRGMSPAPPAVPAKNEQQYLGPYDAVDKENAGGVRRMLTVSSSVYSDDGAASISSGHTARPSKYYGDLAVAQQAVRYNGGSPTLSGPEPMGKSYGNRVVSRTGVDLADEPRQRNVSGKAAEEGRGFSFWERRAGA</sequence>
<evidence type="ECO:0000256" key="2">
    <source>
        <dbReference type="SAM" id="Phobius"/>
    </source>
</evidence>
<keyword evidence="4" id="KW-1185">Reference proteome</keyword>
<dbReference type="OrthoDB" id="5404940at2759"/>
<feature type="compositionally biased region" description="Polar residues" evidence="1">
    <location>
        <begin position="278"/>
        <end position="298"/>
    </location>
</feature>
<accession>A0A9P4MH60</accession>
<keyword evidence="2" id="KW-1133">Transmembrane helix</keyword>
<feature type="compositionally biased region" description="Polar residues" evidence="1">
    <location>
        <begin position="371"/>
        <end position="392"/>
    </location>
</feature>
<dbReference type="EMBL" id="ML996084">
    <property type="protein sequence ID" value="KAF2154395.1"/>
    <property type="molecule type" value="Genomic_DNA"/>
</dbReference>
<keyword evidence="2" id="KW-0812">Transmembrane</keyword>
<evidence type="ECO:0000313" key="4">
    <source>
        <dbReference type="Proteomes" id="UP000799439"/>
    </source>
</evidence>
<feature type="transmembrane region" description="Helical" evidence="2">
    <location>
        <begin position="116"/>
        <end position="137"/>
    </location>
</feature>
<proteinExistence type="predicted"/>
<evidence type="ECO:0000313" key="3">
    <source>
        <dbReference type="EMBL" id="KAF2154395.1"/>
    </source>
</evidence>